<dbReference type="EMBL" id="CP071382">
    <property type="protein sequence ID" value="QSV45476.1"/>
    <property type="molecule type" value="Genomic_DNA"/>
</dbReference>
<dbReference type="Gene3D" id="3.30.420.10">
    <property type="entry name" value="Ribonuclease H-like superfamily/Ribonuclease H"/>
    <property type="match status" value="1"/>
</dbReference>
<organism evidence="5 8">
    <name type="scientific">Geobacter benzoatilyticus</name>
    <dbReference type="NCBI Taxonomy" id="2815309"/>
    <lineage>
        <taxon>Bacteria</taxon>
        <taxon>Pseudomonadati</taxon>
        <taxon>Thermodesulfobacteriota</taxon>
        <taxon>Desulfuromonadia</taxon>
        <taxon>Geobacterales</taxon>
        <taxon>Geobacteraceae</taxon>
        <taxon>Geobacter</taxon>
    </lineage>
</organism>
<evidence type="ECO:0000259" key="1">
    <source>
        <dbReference type="Pfam" id="PF13358"/>
    </source>
</evidence>
<dbReference type="PANTHER" id="PTHR46564">
    <property type="entry name" value="TRANSPOSASE"/>
    <property type="match status" value="1"/>
</dbReference>
<dbReference type="InterPro" id="IPR036397">
    <property type="entry name" value="RNaseH_sf"/>
</dbReference>
<dbReference type="Pfam" id="PF13592">
    <property type="entry name" value="HTH_33"/>
    <property type="match status" value="1"/>
</dbReference>
<protein>
    <submittedName>
        <fullName evidence="5">IS630 family transposase</fullName>
    </submittedName>
</protein>
<dbReference type="EMBL" id="CP071382">
    <property type="protein sequence ID" value="QSV46054.1"/>
    <property type="molecule type" value="Genomic_DNA"/>
</dbReference>
<dbReference type="InterPro" id="IPR055247">
    <property type="entry name" value="InsJ-like_HTH"/>
</dbReference>
<dbReference type="Pfam" id="PF13518">
    <property type="entry name" value="HTH_28"/>
    <property type="match status" value="1"/>
</dbReference>
<evidence type="ECO:0000313" key="6">
    <source>
        <dbReference type="EMBL" id="QSV45486.1"/>
    </source>
</evidence>
<dbReference type="InterPro" id="IPR009057">
    <property type="entry name" value="Homeodomain-like_sf"/>
</dbReference>
<reference evidence="5 8" key="1">
    <citation type="submission" date="2021-03" db="EMBL/GenBank/DDBJ databases">
        <title>Geobacter metallireducens gen. nov. sp. nov., a microorganism capable of coupling the complete oxidation of organic compounds to the reduction of iron and other metals.</title>
        <authorList>
            <person name="Li Y."/>
        </authorList>
    </citation>
    <scope>NUCLEOTIDE SEQUENCE [LARGE SCALE GENOMIC DNA]</scope>
    <source>
        <strain evidence="5 8">Jerry-YX</strain>
    </source>
</reference>
<evidence type="ECO:0000313" key="4">
    <source>
        <dbReference type="EMBL" id="QSV45419.1"/>
    </source>
</evidence>
<sequence>MKTTDARKLNQETQYELRKQVVRLKEKGELDNQAISEIVGLCSTYISTIWKKYQRGGLDAIKPGVRGRRHGEQRELTAMQEADIQKLLVDKTPDQLKLSFALWTRDAVRLAIKQHYGIDLPLRTITDYLKRWGFTPQKPTKRAYEQNPKAVQQWHETVYPQIQARAKQEKAEIHWGDETGIQNDAYNTKGFAPKGKTPVVRINATKSRVNMISSITNQGKVRFMMYRETMTAQVLIKFMSRLIKDAGRKVFLILDNLRVHHSKMVKDWLLENKDQIEVFYLPSYSPELNPDEYLNGDLKHCIRSGLPPRSEKELTKKTRSFMRKLQNRPQHVRNYFRHPKIAYAA</sequence>
<evidence type="ECO:0000313" key="7">
    <source>
        <dbReference type="EMBL" id="QSV46054.1"/>
    </source>
</evidence>
<feature type="domain" description="Tc1-like transposase DDE" evidence="1">
    <location>
        <begin position="173"/>
        <end position="314"/>
    </location>
</feature>
<dbReference type="PANTHER" id="PTHR46564:SF1">
    <property type="entry name" value="TRANSPOSASE"/>
    <property type="match status" value="1"/>
</dbReference>
<dbReference type="Pfam" id="PF13358">
    <property type="entry name" value="DDE_3"/>
    <property type="match status" value="1"/>
</dbReference>
<feature type="domain" description="Winged helix-turn helix" evidence="3">
    <location>
        <begin position="100"/>
        <end position="157"/>
    </location>
</feature>
<dbReference type="SUPFAM" id="SSF46689">
    <property type="entry name" value="Homeodomain-like"/>
    <property type="match status" value="1"/>
</dbReference>
<gene>
    <name evidence="7" type="ORF">JZM60_01810</name>
    <name evidence="4" type="ORF">JZM60_15065</name>
    <name evidence="5" type="ORF">JZM60_15360</name>
    <name evidence="6" type="ORF">JZM60_15410</name>
</gene>
<proteinExistence type="predicted"/>
<dbReference type="Proteomes" id="UP000663651">
    <property type="component" value="Chromosome"/>
</dbReference>
<evidence type="ECO:0000313" key="8">
    <source>
        <dbReference type="Proteomes" id="UP000663651"/>
    </source>
</evidence>
<dbReference type="RefSeq" id="WP_207163216.1">
    <property type="nucleotide sequence ID" value="NZ_CP071382.1"/>
</dbReference>
<evidence type="ECO:0000259" key="2">
    <source>
        <dbReference type="Pfam" id="PF13518"/>
    </source>
</evidence>
<dbReference type="InterPro" id="IPR038717">
    <property type="entry name" value="Tc1-like_DDE_dom"/>
</dbReference>
<accession>A0ABX7Q237</accession>
<dbReference type="NCBIfam" id="NF033545">
    <property type="entry name" value="transpos_IS630"/>
    <property type="match status" value="1"/>
</dbReference>
<dbReference type="InterPro" id="IPR047655">
    <property type="entry name" value="Transpos_IS630-like"/>
</dbReference>
<feature type="domain" description="Insertion element IS150 protein InsJ-like helix-turn-helix" evidence="2">
    <location>
        <begin position="18"/>
        <end position="69"/>
    </location>
</feature>
<dbReference type="EMBL" id="CP071382">
    <property type="protein sequence ID" value="QSV45486.1"/>
    <property type="molecule type" value="Genomic_DNA"/>
</dbReference>
<dbReference type="InterPro" id="IPR025959">
    <property type="entry name" value="Winged_HTH_dom"/>
</dbReference>
<evidence type="ECO:0000313" key="5">
    <source>
        <dbReference type="EMBL" id="QSV45476.1"/>
    </source>
</evidence>
<dbReference type="EMBL" id="CP071382">
    <property type="protein sequence ID" value="QSV45419.1"/>
    <property type="molecule type" value="Genomic_DNA"/>
</dbReference>
<name>A0ABX7Q237_9BACT</name>
<keyword evidence="8" id="KW-1185">Reference proteome</keyword>
<evidence type="ECO:0000259" key="3">
    <source>
        <dbReference type="Pfam" id="PF13592"/>
    </source>
</evidence>